<dbReference type="GO" id="GO:0032259">
    <property type="term" value="P:methylation"/>
    <property type="evidence" value="ECO:0007669"/>
    <property type="project" value="UniProtKB-KW"/>
</dbReference>
<evidence type="ECO:0000313" key="5">
    <source>
        <dbReference type="Proteomes" id="UP000531216"/>
    </source>
</evidence>
<dbReference type="InterPro" id="IPR029028">
    <property type="entry name" value="Alpha/beta_knot_MTases"/>
</dbReference>
<evidence type="ECO:0000259" key="3">
    <source>
        <dbReference type="Pfam" id="PF00588"/>
    </source>
</evidence>
<dbReference type="GO" id="GO:0008173">
    <property type="term" value="F:RNA methyltransferase activity"/>
    <property type="evidence" value="ECO:0007669"/>
    <property type="project" value="InterPro"/>
</dbReference>
<organism evidence="4 5">
    <name type="scientific">Aureimonas phyllosphaerae</name>
    <dbReference type="NCBI Taxonomy" id="1166078"/>
    <lineage>
        <taxon>Bacteria</taxon>
        <taxon>Pseudomonadati</taxon>
        <taxon>Pseudomonadota</taxon>
        <taxon>Alphaproteobacteria</taxon>
        <taxon>Hyphomicrobiales</taxon>
        <taxon>Aurantimonadaceae</taxon>
        <taxon>Aureimonas</taxon>
    </lineage>
</organism>
<dbReference type="CDD" id="cd18095">
    <property type="entry name" value="SpoU-like_rRNA-MTase"/>
    <property type="match status" value="1"/>
</dbReference>
<gene>
    <name evidence="4" type="ORF">GGR05_000554</name>
</gene>
<evidence type="ECO:0000256" key="1">
    <source>
        <dbReference type="ARBA" id="ARBA00022603"/>
    </source>
</evidence>
<dbReference type="GO" id="GO:0003723">
    <property type="term" value="F:RNA binding"/>
    <property type="evidence" value="ECO:0007669"/>
    <property type="project" value="InterPro"/>
</dbReference>
<evidence type="ECO:0000256" key="2">
    <source>
        <dbReference type="ARBA" id="ARBA00022679"/>
    </source>
</evidence>
<dbReference type="RefSeq" id="WP_090958315.1">
    <property type="nucleotide sequence ID" value="NZ_FOOA01000001.1"/>
</dbReference>
<sequence length="281" mass="30254">MTSIEPLSGSSSIIDILDPADDRIAAFRDVRERDLTRSGQFIAEGAVVLDQILASRRFRPVSLLVLRERLDGLSARLSALPAYVPIYRAEREVFDRIAGFPVHRGVMALAEPVLASGEADVEAALEATLESRGNIVVACGLSNHDNMGAIFRNAAAFGAGAVILDERACDPLYRKAIRVSVGTVFTVPFVRWGSAAEIAERLSSMGYECLALTPNAADALRDIRDIRPRALFLGAEGDGLEDSVMSRCRPVRIEMAPGLDSLNVATSAALVLHHLAFPARS</sequence>
<dbReference type="AlphaFoldDB" id="A0A7W6FSY2"/>
<dbReference type="SUPFAM" id="SSF55315">
    <property type="entry name" value="L30e-like"/>
    <property type="match status" value="1"/>
</dbReference>
<dbReference type="Gene3D" id="3.30.1330.30">
    <property type="match status" value="1"/>
</dbReference>
<feature type="domain" description="tRNA/rRNA methyltransferase SpoU type" evidence="3">
    <location>
        <begin position="135"/>
        <end position="273"/>
    </location>
</feature>
<dbReference type="InterPro" id="IPR029064">
    <property type="entry name" value="Ribosomal_eL30-like_sf"/>
</dbReference>
<keyword evidence="2" id="KW-0808">Transferase</keyword>
<accession>A0A7W6FSY2</accession>
<evidence type="ECO:0000313" key="4">
    <source>
        <dbReference type="EMBL" id="MBB3934443.1"/>
    </source>
</evidence>
<dbReference type="PANTHER" id="PTHR43191">
    <property type="entry name" value="RRNA METHYLTRANSFERASE 3"/>
    <property type="match status" value="1"/>
</dbReference>
<dbReference type="SUPFAM" id="SSF75217">
    <property type="entry name" value="alpha/beta knot"/>
    <property type="match status" value="1"/>
</dbReference>
<dbReference type="InterPro" id="IPR029026">
    <property type="entry name" value="tRNA_m1G_MTases_N"/>
</dbReference>
<dbReference type="InterPro" id="IPR051259">
    <property type="entry name" value="rRNA_Methyltransferase"/>
</dbReference>
<name>A0A7W6FSY2_9HYPH</name>
<reference evidence="4 5" key="1">
    <citation type="submission" date="2020-08" db="EMBL/GenBank/DDBJ databases">
        <title>Genomic Encyclopedia of Type Strains, Phase IV (KMG-IV): sequencing the most valuable type-strain genomes for metagenomic binning, comparative biology and taxonomic classification.</title>
        <authorList>
            <person name="Goeker M."/>
        </authorList>
    </citation>
    <scope>NUCLEOTIDE SEQUENCE [LARGE SCALE GENOMIC DNA]</scope>
    <source>
        <strain evidence="4 5">DSM 25024</strain>
    </source>
</reference>
<dbReference type="Gene3D" id="3.40.1280.10">
    <property type="match status" value="1"/>
</dbReference>
<protein>
    <submittedName>
        <fullName evidence="4">tRNA G18 (Ribose-2'-O)-methylase SpoU</fullName>
    </submittedName>
</protein>
<dbReference type="Proteomes" id="UP000531216">
    <property type="component" value="Unassembled WGS sequence"/>
</dbReference>
<proteinExistence type="predicted"/>
<dbReference type="OrthoDB" id="3190829at2"/>
<dbReference type="InterPro" id="IPR001537">
    <property type="entry name" value="SpoU_MeTrfase"/>
</dbReference>
<dbReference type="Pfam" id="PF00588">
    <property type="entry name" value="SpoU_methylase"/>
    <property type="match status" value="1"/>
</dbReference>
<dbReference type="GO" id="GO:0006396">
    <property type="term" value="P:RNA processing"/>
    <property type="evidence" value="ECO:0007669"/>
    <property type="project" value="InterPro"/>
</dbReference>
<keyword evidence="5" id="KW-1185">Reference proteome</keyword>
<dbReference type="EMBL" id="JACIDO010000001">
    <property type="protein sequence ID" value="MBB3934443.1"/>
    <property type="molecule type" value="Genomic_DNA"/>
</dbReference>
<comment type="caution">
    <text evidence="4">The sequence shown here is derived from an EMBL/GenBank/DDBJ whole genome shotgun (WGS) entry which is preliminary data.</text>
</comment>
<dbReference type="PANTHER" id="PTHR43191:SF12">
    <property type="entry name" value="RRNA METHYLASE"/>
    <property type="match status" value="1"/>
</dbReference>
<keyword evidence="1 4" id="KW-0489">Methyltransferase</keyword>